<comment type="similarity">
    <text evidence="2">Belongs to the LemA family.</text>
</comment>
<keyword evidence="5" id="KW-0472">Membrane</keyword>
<evidence type="ECO:0000256" key="5">
    <source>
        <dbReference type="ARBA" id="ARBA00023136"/>
    </source>
</evidence>
<reference evidence="7" key="1">
    <citation type="journal article" date="2019" name="Int. J. Syst. Evol. Microbiol.">
        <title>The Global Catalogue of Microorganisms (GCM) 10K type strain sequencing project: providing services to taxonomists for standard genome sequencing and annotation.</title>
        <authorList>
            <consortium name="The Broad Institute Genomics Platform"/>
            <consortium name="The Broad Institute Genome Sequencing Center for Infectious Disease"/>
            <person name="Wu L."/>
            <person name="Ma J."/>
        </authorList>
    </citation>
    <scope>NUCLEOTIDE SEQUENCE [LARGE SCALE GENOMIC DNA]</scope>
    <source>
        <strain evidence="7">CGMCC 1.15790</strain>
    </source>
</reference>
<dbReference type="EMBL" id="JBHSPF010000030">
    <property type="protein sequence ID" value="MFC5628752.1"/>
    <property type="molecule type" value="Genomic_DNA"/>
</dbReference>
<keyword evidence="4" id="KW-1133">Transmembrane helix</keyword>
<evidence type="ECO:0000256" key="1">
    <source>
        <dbReference type="ARBA" id="ARBA00004167"/>
    </source>
</evidence>
<comment type="caution">
    <text evidence="6">The sequence shown here is derived from an EMBL/GenBank/DDBJ whole genome shotgun (WGS) entry which is preliminary data.</text>
</comment>
<dbReference type="Gene3D" id="1.20.1440.20">
    <property type="entry name" value="LemA-like domain"/>
    <property type="match status" value="1"/>
</dbReference>
<keyword evidence="7" id="KW-1185">Reference proteome</keyword>
<name>A0ABW0U5H6_9BACI</name>
<evidence type="ECO:0000256" key="3">
    <source>
        <dbReference type="ARBA" id="ARBA00022692"/>
    </source>
</evidence>
<dbReference type="InterPro" id="IPR007156">
    <property type="entry name" value="MamQ_LemA"/>
</dbReference>
<evidence type="ECO:0000313" key="6">
    <source>
        <dbReference type="EMBL" id="MFC5628752.1"/>
    </source>
</evidence>
<dbReference type="Proteomes" id="UP001596143">
    <property type="component" value="Unassembled WGS sequence"/>
</dbReference>
<gene>
    <name evidence="6" type="ORF">ACFPTR_07565</name>
</gene>
<organism evidence="6 7">
    <name type="scientific">Aliibacillus thermotolerans</name>
    <dbReference type="NCBI Taxonomy" id="1834418"/>
    <lineage>
        <taxon>Bacteria</taxon>
        <taxon>Bacillati</taxon>
        <taxon>Bacillota</taxon>
        <taxon>Bacilli</taxon>
        <taxon>Bacillales</taxon>
        <taxon>Bacillaceae</taxon>
        <taxon>Aliibacillus</taxon>
    </lineage>
</organism>
<dbReference type="SUPFAM" id="SSF140478">
    <property type="entry name" value="LemA-like"/>
    <property type="match status" value="1"/>
</dbReference>
<protein>
    <submittedName>
        <fullName evidence="6">LemA family protein</fullName>
    </submittedName>
</protein>
<comment type="subcellular location">
    <subcellularLocation>
        <location evidence="1">Membrane</location>
        <topology evidence="1">Single-pass membrane protein</topology>
    </subcellularLocation>
</comment>
<keyword evidence="3" id="KW-0812">Transmembrane</keyword>
<dbReference type="RefSeq" id="WP_270895325.1">
    <property type="nucleotide sequence ID" value="NZ_JBHSPF010000030.1"/>
</dbReference>
<dbReference type="InterPro" id="IPR023353">
    <property type="entry name" value="LemA-like_dom_sf"/>
</dbReference>
<evidence type="ECO:0000256" key="4">
    <source>
        <dbReference type="ARBA" id="ARBA00022989"/>
    </source>
</evidence>
<proteinExistence type="inferred from homology"/>
<dbReference type="PANTHER" id="PTHR34478">
    <property type="entry name" value="PROTEIN LEMA"/>
    <property type="match status" value="1"/>
</dbReference>
<dbReference type="PANTHER" id="PTHR34478:SF1">
    <property type="entry name" value="PROTEIN LEMA"/>
    <property type="match status" value="1"/>
</dbReference>
<evidence type="ECO:0000313" key="7">
    <source>
        <dbReference type="Proteomes" id="UP001596143"/>
    </source>
</evidence>
<dbReference type="Pfam" id="PF04011">
    <property type="entry name" value="LemA"/>
    <property type="match status" value="1"/>
</dbReference>
<evidence type="ECO:0000256" key="2">
    <source>
        <dbReference type="ARBA" id="ARBA00008854"/>
    </source>
</evidence>
<sequence>MTFFATILGVLILILLITWILGYNGLITYLNWVEEAWEQVETHLNKLMHDIPTFVEVIQPHAKHEQQTLEKLIELRGHIHSPHLNRIEKMAYQQEISQILTSLFTLQQELPQLEEDERFQKVHENMVKTETKLNKAISIYNNTVTKYNTKIQKPPSNLVASIHNFHPRDTIEI</sequence>
<accession>A0ABW0U5H6</accession>